<evidence type="ECO:0000313" key="1">
    <source>
        <dbReference type="EMBL" id="KAG8007995.1"/>
    </source>
</evidence>
<evidence type="ECO:0000313" key="2">
    <source>
        <dbReference type="Proteomes" id="UP000805704"/>
    </source>
</evidence>
<sequence>MSISSHFIWRKLFDGALCESAHMEVVEFTLKAHPVSSPPSVLVLTHSVKTKDGLEELKRMAHSKARVTDGKVTYPPGVKEISDKISKEEMVRRLKMVVKTFMDMDQDSEEEKELYLNLALHLASDFFLKHPDKDVRLLVACCLADIFRIYAPEAPYTSPDKLKDIFMFITRQLKGLEDTKSAQFNRYFYLLENIAWVKSYNICFELEDSNEIFTQLYRTLFQVINNGHNQKVHMHMVDLMSSIICEGDTVSQELLDTVLNLNKQAYDLAKALLKRTAQAIEPYITNSNDNDERLQVVKLLAKMFGAKDSELAAQNKPLWQCYLGRFNDIHVPIRLECVKFASHCLMNHPDLAKDLTEFLRVRSHDPEEAIRHDVIVSIVTAAKKDLSLVNDALLNFVKERTLDKRWRVRKEAMMGLASIYRKYSLQGEGGREASKQISWIKDKLLHIYYQNSIDDRLLVERVFAQYMVPHNLETSERMKCLYYLYATLDTNAVKALNEMWKCQNLLRHHVKDLLDLIKKPKSEASSKAVFAKVMVITRNLPDPGKAQDFVKKLAQVLDDDERIRDQLETLVSPSCSCKQAEVCVRDITKKLGSPKQPSNPFLEMVKFLLERIAPVLSFTHPVSFHSAETFESLLGCLKMDDEKVAEAALQIFKNTGSKMEEMSCCQYYRPKPREAPHRQAKYAIHCINAMFTNRDTHFAQIFEPLHKGLDPANLEQLITPLTTLGHLAQLAPEQFAAPLKSLVANFIVKDLLMNDRVPGKKTTKLWVPDDEVSPETLAKIQGIKLMVRWLLGVKNNQSKSGNSTLRMLTAILHSDGDLTEQGRMGKPDMSRLRLAAACALLKLAQEPCYHEIITLEQYQLCALVINDECYQVRQCFSQKLHRGLCRLRLPLEYMAVFALCAKDPVKERRAHARQCLVKNVNIRREYLKQHAAISDKLFSLLPEYVVPYTIHLLAHDPDYVKVQDIEQLKEIKEALWFVLEIIMAKNENNSHAFIRKMVENIKQTKDAQAPSDAKTNEKLYTVCDVAMHIIMSKSTTYSLESPKDPVLPSCFFTKPDKNFSNTKNYLPSEMKAFFTPGKPKSANVLGAVNKPLSSAGKPLQSKSSRMETASNDDSSSNPGSPQRSKTRHDSTEMDHSENEDITLKRADSTDKDIEKPRGRKRGVTSSDDQDNKPKRGRKKAAANTTAAAESEDQWDEDNRPEDEQNSPPKKGRRGRPPKSATPSQETPAKGKRGRKKAAPPPEDDDDDDEEEERMEEEPEDEEEEDDRSTRFTLDSNCGVVCILSSLNSSESAESTPQKRRGRPPKSAQPAAKKPARGGRSKAAAAKDDSDEDEEEEEEEQEDEPAPKSCHRSCLLFCSLREKQGVVGDFPLPLATIDPETNHIYFDCDGEVETTPSQFADPSVYLWNVSNNGELTRLEGFSAPPLRRTTHCADYAIIQHQVDEIRQVGVNHFHFSLNWSALVPTGDVAHPNTTLLGYYRCFTRQLLQANVTPVVTLWHHTRQRSSLPATLDNANKWLNRELGAHVKMWITLNEPNDEVVSYQEGHQMLRAHALAWRAYDLEFRQTQGGQVSLALHMDWVEPAFSFSREDVEPAKRVLDFRVGWFAEPIFGSGDYPLGMRSWLRQLNSLDLPMFNEDDRQLVKGTYDFFAISHFSTKLVTHAKEDSYTYIAMLEVQHMIDTTWIMSPRPVVPWGLRKALNWVREHYCDVPVYVMANGVQEDPARFKDSLRVYYLYNYINEALKAYTLDGVNLKGYFAYALSDQRDPGFGLYGQVHEEVIVKASLSNYRNIIEHNGFPIQGAAPQQCPSIPQPCLSCHVLFKRPVMGFLTLVGSGVLITLGLIIYYTAKRHKECY</sequence>
<comment type="caution">
    <text evidence="1">The sequence shown here is derived from an EMBL/GenBank/DDBJ whole genome shotgun (WGS) entry which is preliminary data.</text>
</comment>
<accession>A0ACB7F1T8</accession>
<dbReference type="EMBL" id="CM024807">
    <property type="protein sequence ID" value="KAG8007995.1"/>
    <property type="molecule type" value="Genomic_DNA"/>
</dbReference>
<dbReference type="Proteomes" id="UP000805704">
    <property type="component" value="Chromosome 19"/>
</dbReference>
<keyword evidence="2" id="KW-1185">Reference proteome</keyword>
<gene>
    <name evidence="1" type="primary">PDS5B</name>
    <name evidence="1" type="ORF">GBF38_003731</name>
</gene>
<proteinExistence type="predicted"/>
<organism evidence="1 2">
    <name type="scientific">Nibea albiflora</name>
    <name type="common">Yellow drum</name>
    <name type="synonym">Corvina albiflora</name>
    <dbReference type="NCBI Taxonomy" id="240163"/>
    <lineage>
        <taxon>Eukaryota</taxon>
        <taxon>Metazoa</taxon>
        <taxon>Chordata</taxon>
        <taxon>Craniata</taxon>
        <taxon>Vertebrata</taxon>
        <taxon>Euteleostomi</taxon>
        <taxon>Actinopterygii</taxon>
        <taxon>Neopterygii</taxon>
        <taxon>Teleostei</taxon>
        <taxon>Neoteleostei</taxon>
        <taxon>Acanthomorphata</taxon>
        <taxon>Eupercaria</taxon>
        <taxon>Sciaenidae</taxon>
        <taxon>Nibea</taxon>
    </lineage>
</organism>
<name>A0ACB7F1T8_NIBAL</name>
<protein>
    <submittedName>
        <fullName evidence="1">Sister chromatid cohesion protein PDS5-like protein B</fullName>
    </submittedName>
</protein>
<reference evidence="1" key="1">
    <citation type="submission" date="2020-04" db="EMBL/GenBank/DDBJ databases">
        <title>A chromosome-scale assembly and high-density genetic map of the yellow drum (Nibea albiflora) genome.</title>
        <authorList>
            <person name="Xu D."/>
            <person name="Zhang W."/>
            <person name="Chen R."/>
            <person name="Tan P."/>
            <person name="Wang L."/>
            <person name="Song H."/>
            <person name="Tian L."/>
            <person name="Zhu Q."/>
            <person name="Wang B."/>
        </authorList>
    </citation>
    <scope>NUCLEOTIDE SEQUENCE</scope>
    <source>
        <strain evidence="1">ZJHYS-2018</strain>
    </source>
</reference>